<feature type="compositionally biased region" description="Acidic residues" evidence="1">
    <location>
        <begin position="38"/>
        <end position="47"/>
    </location>
</feature>
<evidence type="ECO:0000313" key="3">
    <source>
        <dbReference type="EMBL" id="KAK9876212.1"/>
    </source>
</evidence>
<feature type="region of interest" description="Disordered" evidence="1">
    <location>
        <begin position="28"/>
        <end position="64"/>
    </location>
</feature>
<sequence length="246" mass="27858">MASCSTQLISVELTNPESNKTYTITVTEREFERLQTETDAEEPEGSESDLNGSIEESMRNPSEDSAFKWPHEAILLLLDEYEKRQNDFNSGRISKKKLWLDISAELKSHGHNITGPQCLSKFSGMKKTYKKNKDHNNKSGNFAKHWPYFTLMDDLMGDKPSITPVAVCSSTGKKRTLSESSCGSSSTDLDNEANRKKGRSTPASNLLAAFEDGMKKREENKERRFKEFMAFKAQRAEEANEYKKSS</sequence>
<protein>
    <recommendedName>
        <fullName evidence="2">Myb/SANT-like DNA-binding domain-containing protein</fullName>
    </recommendedName>
</protein>
<reference evidence="3 4" key="1">
    <citation type="submission" date="2023-03" db="EMBL/GenBank/DDBJ databases">
        <title>Genome insight into feeding habits of ladybird beetles.</title>
        <authorList>
            <person name="Li H.-S."/>
            <person name="Huang Y.-H."/>
            <person name="Pang H."/>
        </authorList>
    </citation>
    <scope>NUCLEOTIDE SEQUENCE [LARGE SCALE GENOMIC DNA]</scope>
    <source>
        <strain evidence="3">SYSU_2023b</strain>
        <tissue evidence="3">Whole body</tissue>
    </source>
</reference>
<dbReference type="Gene3D" id="1.10.10.60">
    <property type="entry name" value="Homeodomain-like"/>
    <property type="match status" value="1"/>
</dbReference>
<accession>A0AAW1U7J4</accession>
<name>A0AAW1U7J4_9CUCU</name>
<feature type="non-terminal residue" evidence="3">
    <location>
        <position position="246"/>
    </location>
</feature>
<dbReference type="EMBL" id="JARQZJ010000036">
    <property type="protein sequence ID" value="KAK9876212.1"/>
    <property type="molecule type" value="Genomic_DNA"/>
</dbReference>
<dbReference type="Pfam" id="PF13837">
    <property type="entry name" value="Myb_DNA-bind_4"/>
    <property type="match status" value="1"/>
</dbReference>
<gene>
    <name evidence="3" type="ORF">WA026_012514</name>
</gene>
<dbReference type="PANTHER" id="PTHR47595">
    <property type="entry name" value="HEAT SHOCK 70 KDA PROTEIN 14"/>
    <property type="match status" value="1"/>
</dbReference>
<evidence type="ECO:0000256" key="1">
    <source>
        <dbReference type="SAM" id="MobiDB-lite"/>
    </source>
</evidence>
<keyword evidence="4" id="KW-1185">Reference proteome</keyword>
<dbReference type="PANTHER" id="PTHR47595:SF1">
    <property type="entry name" value="MYB_SANT-LIKE DNA-BINDING DOMAIN-CONTAINING PROTEIN"/>
    <property type="match status" value="1"/>
</dbReference>
<evidence type="ECO:0000313" key="4">
    <source>
        <dbReference type="Proteomes" id="UP001431783"/>
    </source>
</evidence>
<feature type="region of interest" description="Disordered" evidence="1">
    <location>
        <begin position="175"/>
        <end position="215"/>
    </location>
</feature>
<comment type="caution">
    <text evidence="3">The sequence shown here is derived from an EMBL/GenBank/DDBJ whole genome shotgun (WGS) entry which is preliminary data.</text>
</comment>
<proteinExistence type="predicted"/>
<dbReference type="InterPro" id="IPR044822">
    <property type="entry name" value="Myb_DNA-bind_4"/>
</dbReference>
<dbReference type="Proteomes" id="UP001431783">
    <property type="component" value="Unassembled WGS sequence"/>
</dbReference>
<dbReference type="AlphaFoldDB" id="A0AAW1U7J4"/>
<organism evidence="3 4">
    <name type="scientific">Henosepilachna vigintioctopunctata</name>
    <dbReference type="NCBI Taxonomy" id="420089"/>
    <lineage>
        <taxon>Eukaryota</taxon>
        <taxon>Metazoa</taxon>
        <taxon>Ecdysozoa</taxon>
        <taxon>Arthropoda</taxon>
        <taxon>Hexapoda</taxon>
        <taxon>Insecta</taxon>
        <taxon>Pterygota</taxon>
        <taxon>Neoptera</taxon>
        <taxon>Endopterygota</taxon>
        <taxon>Coleoptera</taxon>
        <taxon>Polyphaga</taxon>
        <taxon>Cucujiformia</taxon>
        <taxon>Coccinelloidea</taxon>
        <taxon>Coccinellidae</taxon>
        <taxon>Epilachninae</taxon>
        <taxon>Epilachnini</taxon>
        <taxon>Henosepilachna</taxon>
    </lineage>
</organism>
<evidence type="ECO:0000259" key="2">
    <source>
        <dbReference type="Pfam" id="PF13837"/>
    </source>
</evidence>
<feature type="domain" description="Myb/SANT-like DNA-binding" evidence="2">
    <location>
        <begin position="68"/>
        <end position="155"/>
    </location>
</feature>